<dbReference type="EMBL" id="BPVZ01001343">
    <property type="protein sequence ID" value="GKV53410.1"/>
    <property type="molecule type" value="Genomic_DNA"/>
</dbReference>
<dbReference type="AlphaFoldDB" id="A0AAV5MUA9"/>
<dbReference type="Proteomes" id="UP001054252">
    <property type="component" value="Unassembled WGS sequence"/>
</dbReference>
<protein>
    <submittedName>
        <fullName evidence="1">Uncharacterized protein</fullName>
    </submittedName>
</protein>
<sequence>MCIIQILTQNKHQPQTTRRFYHIRVVSWGQWFPGTPFWDSPGDQTARNPLMLSDKVYTLIQSRKTKKRSTGISPETLPGIAFSDLSLSCHPLFFLFLLSDCALSLPKIS</sequence>
<evidence type="ECO:0000313" key="1">
    <source>
        <dbReference type="EMBL" id="GKV53410.1"/>
    </source>
</evidence>
<accession>A0AAV5MUA9</accession>
<organism evidence="1 2">
    <name type="scientific">Rubroshorea leprosula</name>
    <dbReference type="NCBI Taxonomy" id="152421"/>
    <lineage>
        <taxon>Eukaryota</taxon>
        <taxon>Viridiplantae</taxon>
        <taxon>Streptophyta</taxon>
        <taxon>Embryophyta</taxon>
        <taxon>Tracheophyta</taxon>
        <taxon>Spermatophyta</taxon>
        <taxon>Magnoliopsida</taxon>
        <taxon>eudicotyledons</taxon>
        <taxon>Gunneridae</taxon>
        <taxon>Pentapetalae</taxon>
        <taxon>rosids</taxon>
        <taxon>malvids</taxon>
        <taxon>Malvales</taxon>
        <taxon>Dipterocarpaceae</taxon>
        <taxon>Rubroshorea</taxon>
    </lineage>
</organism>
<comment type="caution">
    <text evidence="1">The sequence shown here is derived from an EMBL/GenBank/DDBJ whole genome shotgun (WGS) entry which is preliminary data.</text>
</comment>
<gene>
    <name evidence="1" type="ORF">SLEP1_g59938</name>
</gene>
<keyword evidence="2" id="KW-1185">Reference proteome</keyword>
<reference evidence="1 2" key="1">
    <citation type="journal article" date="2021" name="Commun. Biol.">
        <title>The genome of Shorea leprosula (Dipterocarpaceae) highlights the ecological relevance of drought in aseasonal tropical rainforests.</title>
        <authorList>
            <person name="Ng K.K.S."/>
            <person name="Kobayashi M.J."/>
            <person name="Fawcett J.A."/>
            <person name="Hatakeyama M."/>
            <person name="Paape T."/>
            <person name="Ng C.H."/>
            <person name="Ang C.C."/>
            <person name="Tnah L.H."/>
            <person name="Lee C.T."/>
            <person name="Nishiyama T."/>
            <person name="Sese J."/>
            <person name="O'Brien M.J."/>
            <person name="Copetti D."/>
            <person name="Mohd Noor M.I."/>
            <person name="Ong R.C."/>
            <person name="Putra M."/>
            <person name="Sireger I.Z."/>
            <person name="Indrioko S."/>
            <person name="Kosugi Y."/>
            <person name="Izuno A."/>
            <person name="Isagi Y."/>
            <person name="Lee S.L."/>
            <person name="Shimizu K.K."/>
        </authorList>
    </citation>
    <scope>NUCLEOTIDE SEQUENCE [LARGE SCALE GENOMIC DNA]</scope>
    <source>
        <strain evidence="1">214</strain>
    </source>
</reference>
<name>A0AAV5MUA9_9ROSI</name>
<proteinExistence type="predicted"/>
<evidence type="ECO:0000313" key="2">
    <source>
        <dbReference type="Proteomes" id="UP001054252"/>
    </source>
</evidence>